<dbReference type="FunFam" id="3.30.2020.30:FF:000002">
    <property type="entry name" value="Putative gamma-butyrobetaine dioxygenase"/>
    <property type="match status" value="1"/>
</dbReference>
<feature type="domain" description="Gamma-butyrobetaine hydroxylase-like N-terminal" evidence="10">
    <location>
        <begin position="97"/>
        <end position="181"/>
    </location>
</feature>
<dbReference type="GO" id="GO:0016706">
    <property type="term" value="F:2-oxoglutarate-dependent dioxygenase activity"/>
    <property type="evidence" value="ECO:0007669"/>
    <property type="project" value="UniProtKB-ARBA"/>
</dbReference>
<keyword evidence="8" id="KW-0408">Iron</keyword>
<evidence type="ECO:0000256" key="5">
    <source>
        <dbReference type="ARBA" id="ARBA00022873"/>
    </source>
</evidence>
<name>A0AAW0WQ10_CHEQU</name>
<dbReference type="PANTHER" id="PTHR10696:SF33">
    <property type="entry name" value="GAMMA-BUTYROBETAINE DIOXYGENASE"/>
    <property type="match status" value="1"/>
</dbReference>
<evidence type="ECO:0000259" key="9">
    <source>
        <dbReference type="Pfam" id="PF02668"/>
    </source>
</evidence>
<dbReference type="PANTHER" id="PTHR10696">
    <property type="entry name" value="GAMMA-BUTYROBETAINE HYDROXYLASE-RELATED"/>
    <property type="match status" value="1"/>
</dbReference>
<dbReference type="InterPro" id="IPR038492">
    <property type="entry name" value="GBBH-like_N_sf"/>
</dbReference>
<keyword evidence="5" id="KW-0124">Carnitine biosynthesis</keyword>
<accession>A0AAW0WQ10</accession>
<comment type="pathway">
    <text evidence="2">Amine and polyamine biosynthesis; carnitine biosynthesis.</text>
</comment>
<evidence type="ECO:0000313" key="11">
    <source>
        <dbReference type="EMBL" id="KAK8729503.1"/>
    </source>
</evidence>
<feature type="domain" description="TauD/TfdA-like" evidence="9">
    <location>
        <begin position="204"/>
        <end position="354"/>
    </location>
</feature>
<evidence type="ECO:0000256" key="1">
    <source>
        <dbReference type="ARBA" id="ARBA00001954"/>
    </source>
</evidence>
<comment type="similarity">
    <text evidence="3">Belongs to the gamma-BBH/TMLD family.</text>
</comment>
<evidence type="ECO:0000256" key="4">
    <source>
        <dbReference type="ARBA" id="ARBA00022723"/>
    </source>
</evidence>
<sequence>MIMHLLRKLLVRGAAKSPSLRQWSGSSTRLYINASFPFLLSRPRLPMLLSSRTYEAEHLVNKLPKLQKIRTLEVSGIDKDHPARKTSPSVKITGVAMSHKTGMLEVSWKEGKTDIFPYVWLRDNCLCPACFHAASNSRIHPIKDLDLSTQPQTLQVLEEGKQLEIVWTDGHRAVYPAAWLYSHAFNETQRLAQARKFRLNRSYWGAELLKNLPQASFHELLIDDSALLSWLQQLEIMGFVLVTGAPAEPGQVRRLAERVAFIKKTHYGEEFTVKAKSDPSNVAYLSGTLQLHADLPYYEYKPGVQFIHCVVQYEGTGGESLLADAVHVAHQLKTLYPEKYSILTQTPVDWFDKGVDELGEFYKILQIPMIW</sequence>
<keyword evidence="7" id="KW-0560">Oxidoreductase</keyword>
<organism evidence="11 12">
    <name type="scientific">Cherax quadricarinatus</name>
    <name type="common">Australian red claw crayfish</name>
    <dbReference type="NCBI Taxonomy" id="27406"/>
    <lineage>
        <taxon>Eukaryota</taxon>
        <taxon>Metazoa</taxon>
        <taxon>Ecdysozoa</taxon>
        <taxon>Arthropoda</taxon>
        <taxon>Crustacea</taxon>
        <taxon>Multicrustacea</taxon>
        <taxon>Malacostraca</taxon>
        <taxon>Eumalacostraca</taxon>
        <taxon>Eucarida</taxon>
        <taxon>Decapoda</taxon>
        <taxon>Pleocyemata</taxon>
        <taxon>Astacidea</taxon>
        <taxon>Parastacoidea</taxon>
        <taxon>Parastacidae</taxon>
        <taxon>Cherax</taxon>
    </lineage>
</organism>
<dbReference type="SUPFAM" id="SSF51197">
    <property type="entry name" value="Clavaminate synthase-like"/>
    <property type="match status" value="1"/>
</dbReference>
<dbReference type="AlphaFoldDB" id="A0AAW0WQ10"/>
<evidence type="ECO:0000259" key="10">
    <source>
        <dbReference type="Pfam" id="PF06155"/>
    </source>
</evidence>
<evidence type="ECO:0008006" key="13">
    <source>
        <dbReference type="Google" id="ProtNLM"/>
    </source>
</evidence>
<protein>
    <recommendedName>
        <fullName evidence="13">Gamma-butyrobetaine dioxygenase</fullName>
    </recommendedName>
</protein>
<evidence type="ECO:0000256" key="8">
    <source>
        <dbReference type="ARBA" id="ARBA00023004"/>
    </source>
</evidence>
<dbReference type="InterPro" id="IPR003819">
    <property type="entry name" value="TauD/TfdA-like"/>
</dbReference>
<evidence type="ECO:0000256" key="6">
    <source>
        <dbReference type="ARBA" id="ARBA00022964"/>
    </source>
</evidence>
<dbReference type="Gene3D" id="3.60.130.10">
    <property type="entry name" value="Clavaminate synthase-like"/>
    <property type="match status" value="1"/>
</dbReference>
<dbReference type="InterPro" id="IPR042098">
    <property type="entry name" value="TauD-like_sf"/>
</dbReference>
<dbReference type="InterPro" id="IPR010376">
    <property type="entry name" value="GBBH-like_N"/>
</dbReference>
<dbReference type="GO" id="GO:0046872">
    <property type="term" value="F:metal ion binding"/>
    <property type="evidence" value="ECO:0007669"/>
    <property type="project" value="UniProtKB-KW"/>
</dbReference>
<keyword evidence="12" id="KW-1185">Reference proteome</keyword>
<comment type="caution">
    <text evidence="11">The sequence shown here is derived from an EMBL/GenBank/DDBJ whole genome shotgun (WGS) entry which is preliminary data.</text>
</comment>
<dbReference type="Proteomes" id="UP001445076">
    <property type="component" value="Unassembled WGS sequence"/>
</dbReference>
<reference evidence="11 12" key="1">
    <citation type="journal article" date="2024" name="BMC Genomics">
        <title>Genome assembly of redclaw crayfish (Cherax quadricarinatus) provides insights into its immune adaptation and hypoxia tolerance.</title>
        <authorList>
            <person name="Liu Z."/>
            <person name="Zheng J."/>
            <person name="Li H."/>
            <person name="Fang K."/>
            <person name="Wang S."/>
            <person name="He J."/>
            <person name="Zhou D."/>
            <person name="Weng S."/>
            <person name="Chi M."/>
            <person name="Gu Z."/>
            <person name="He J."/>
            <person name="Li F."/>
            <person name="Wang M."/>
        </authorList>
    </citation>
    <scope>NUCLEOTIDE SEQUENCE [LARGE SCALE GENOMIC DNA]</scope>
    <source>
        <strain evidence="11">ZL_2023a</strain>
    </source>
</reference>
<dbReference type="InterPro" id="IPR050411">
    <property type="entry name" value="AlphaKG_dependent_hydroxylases"/>
</dbReference>
<gene>
    <name evidence="11" type="ORF">OTU49_008508</name>
</gene>
<evidence type="ECO:0000313" key="12">
    <source>
        <dbReference type="Proteomes" id="UP001445076"/>
    </source>
</evidence>
<evidence type="ECO:0000256" key="3">
    <source>
        <dbReference type="ARBA" id="ARBA00008654"/>
    </source>
</evidence>
<comment type="cofactor">
    <cofactor evidence="1">
        <name>Fe(2+)</name>
        <dbReference type="ChEBI" id="CHEBI:29033"/>
    </cofactor>
</comment>
<dbReference type="Pfam" id="PF02668">
    <property type="entry name" value="TauD"/>
    <property type="match status" value="1"/>
</dbReference>
<evidence type="ECO:0000256" key="7">
    <source>
        <dbReference type="ARBA" id="ARBA00023002"/>
    </source>
</evidence>
<dbReference type="Gene3D" id="3.30.2020.30">
    <property type="match status" value="1"/>
</dbReference>
<keyword evidence="6" id="KW-0223">Dioxygenase</keyword>
<evidence type="ECO:0000256" key="2">
    <source>
        <dbReference type="ARBA" id="ARBA00005022"/>
    </source>
</evidence>
<dbReference type="EMBL" id="JARKIK010000067">
    <property type="protein sequence ID" value="KAK8729503.1"/>
    <property type="molecule type" value="Genomic_DNA"/>
</dbReference>
<dbReference type="GO" id="GO:0045329">
    <property type="term" value="P:carnitine biosynthetic process"/>
    <property type="evidence" value="ECO:0007669"/>
    <property type="project" value="UniProtKB-KW"/>
</dbReference>
<dbReference type="GO" id="GO:0005739">
    <property type="term" value="C:mitochondrion"/>
    <property type="evidence" value="ECO:0007669"/>
    <property type="project" value="TreeGrafter"/>
</dbReference>
<keyword evidence="4" id="KW-0479">Metal-binding</keyword>
<dbReference type="Pfam" id="PF06155">
    <property type="entry name" value="GBBH-like_N"/>
    <property type="match status" value="1"/>
</dbReference>
<proteinExistence type="inferred from homology"/>